<feature type="domain" description="PPM-type phosphatase" evidence="3">
    <location>
        <begin position="446"/>
        <end position="662"/>
    </location>
</feature>
<evidence type="ECO:0000313" key="5">
    <source>
        <dbReference type="Proteomes" id="UP000619788"/>
    </source>
</evidence>
<evidence type="ECO:0000259" key="3">
    <source>
        <dbReference type="SMART" id="SM00331"/>
    </source>
</evidence>
<organism evidence="4 5">
    <name type="scientific">Planobispora siamensis</name>
    <dbReference type="NCBI Taxonomy" id="936338"/>
    <lineage>
        <taxon>Bacteria</taxon>
        <taxon>Bacillati</taxon>
        <taxon>Actinomycetota</taxon>
        <taxon>Actinomycetes</taxon>
        <taxon>Streptosporangiales</taxon>
        <taxon>Streptosporangiaceae</taxon>
        <taxon>Planobispora</taxon>
    </lineage>
</organism>
<dbReference type="Proteomes" id="UP000619788">
    <property type="component" value="Unassembled WGS sequence"/>
</dbReference>
<reference evidence="4 5" key="1">
    <citation type="submission" date="2021-01" db="EMBL/GenBank/DDBJ databases">
        <title>Whole genome shotgun sequence of Planobispora siamensis NBRC 107568.</title>
        <authorList>
            <person name="Komaki H."/>
            <person name="Tamura T."/>
        </authorList>
    </citation>
    <scope>NUCLEOTIDE SEQUENCE [LARGE SCALE GENOMIC DNA]</scope>
    <source>
        <strain evidence="4 5">NBRC 107568</strain>
    </source>
</reference>
<keyword evidence="1" id="KW-0378">Hydrolase</keyword>
<dbReference type="Gene3D" id="3.60.40.10">
    <property type="entry name" value="PPM-type phosphatase domain"/>
    <property type="match status" value="1"/>
</dbReference>
<dbReference type="SMART" id="SM00331">
    <property type="entry name" value="PP2C_SIG"/>
    <property type="match status" value="1"/>
</dbReference>
<dbReference type="Gene3D" id="3.30.450.20">
    <property type="entry name" value="PAS domain"/>
    <property type="match status" value="2"/>
</dbReference>
<dbReference type="EMBL" id="BOOJ01000070">
    <property type="protein sequence ID" value="GIH96725.1"/>
    <property type="molecule type" value="Genomic_DNA"/>
</dbReference>
<dbReference type="SUPFAM" id="SSF55785">
    <property type="entry name" value="PYP-like sensor domain (PAS domain)"/>
    <property type="match status" value="1"/>
</dbReference>
<dbReference type="InterPro" id="IPR001932">
    <property type="entry name" value="PPM-type_phosphatase-like_dom"/>
</dbReference>
<dbReference type="RefSeq" id="WP_239128297.1">
    <property type="nucleotide sequence ID" value="NZ_BOOJ01000070.1"/>
</dbReference>
<evidence type="ECO:0000313" key="4">
    <source>
        <dbReference type="EMBL" id="GIH96725.1"/>
    </source>
</evidence>
<dbReference type="InterPro" id="IPR035965">
    <property type="entry name" value="PAS-like_dom_sf"/>
</dbReference>
<dbReference type="GO" id="GO:0016791">
    <property type="term" value="F:phosphatase activity"/>
    <property type="evidence" value="ECO:0007669"/>
    <property type="project" value="TreeGrafter"/>
</dbReference>
<dbReference type="AlphaFoldDB" id="A0A8J3WPB7"/>
<comment type="caution">
    <text evidence="4">The sequence shown here is derived from an EMBL/GenBank/DDBJ whole genome shotgun (WGS) entry which is preliminary data.</text>
</comment>
<gene>
    <name evidence="4" type="ORF">Psi01_73550</name>
</gene>
<dbReference type="SUPFAM" id="SSF81606">
    <property type="entry name" value="PP2C-like"/>
    <property type="match status" value="1"/>
</dbReference>
<accession>A0A8J3WPB7</accession>
<dbReference type="Pfam" id="PF07228">
    <property type="entry name" value="SpoIIE"/>
    <property type="match status" value="1"/>
</dbReference>
<protein>
    <recommendedName>
        <fullName evidence="3">PPM-type phosphatase domain-containing protein</fullName>
    </recommendedName>
</protein>
<sequence length="675" mass="71467">MESRQDYLNRLADIDARVEQARVGPDVVLARAAGLLAGRAGCRVDEAHAHLLEMAAEQGRAAQEVAAELLAAAESRMRAGPDRLRAVVDGTFGAPPRADHDPGRPVSGPRPAPADWALLVQQVLDVTPGRHVLLVPVRGGTGGPAGAGAGDRGIADQGAESADTGGAGIGEAGDTQDAGGAGDIEDYVFVAVSPSVVDMSGRRGAQIVGRRVSEIYPTIVGGAVWEAWCDAIADGTPREVGPISYVSPADQAPADVSLTVRVHPIGDGLLNSWVRHDEEMRLSERIAHTERLGNLGWGEWDLVTGKVTWSEGLYRIYERDPADGPMPSEESEALTLPEDIPLRQQAVERFGRGEAVDMVYRIRIGDRVKHVRTVADADRDSGGRPVKVYGIIQDVTARETSRARLTEIERQLREQRRSLAAEHRLTVQLQQIVLPVPDAPVDLPGLRFAVRYLPAEQASRVGGDWYHAAVAGDGSVILAVGDVAGHGLHAAASMARLRHALDALTVTTTSRPAELLSFLNRLLYSGSPAADGMPVTATAAVARYDPSTGELVWAQAGHPTPLRTRGGVTAELDRPPGPLLGAFPDARYATATTALGPGDLLLFYTDGLIEQRDRSMEEGLAPVVATLDRISAEGGEHPLADLLAQLHHANPDDDACVLAARPLAAPGGALNSMRA</sequence>
<proteinExistence type="predicted"/>
<evidence type="ECO:0000256" key="2">
    <source>
        <dbReference type="SAM" id="MobiDB-lite"/>
    </source>
</evidence>
<name>A0A8J3WPB7_9ACTN</name>
<keyword evidence="5" id="KW-1185">Reference proteome</keyword>
<dbReference type="InterPro" id="IPR036457">
    <property type="entry name" value="PPM-type-like_dom_sf"/>
</dbReference>
<feature type="region of interest" description="Disordered" evidence="2">
    <location>
        <begin position="88"/>
        <end position="111"/>
    </location>
</feature>
<feature type="region of interest" description="Disordered" evidence="2">
    <location>
        <begin position="144"/>
        <end position="180"/>
    </location>
</feature>
<dbReference type="PANTHER" id="PTHR43156">
    <property type="entry name" value="STAGE II SPORULATION PROTEIN E-RELATED"/>
    <property type="match status" value="1"/>
</dbReference>
<dbReference type="PANTHER" id="PTHR43156:SF2">
    <property type="entry name" value="STAGE II SPORULATION PROTEIN E"/>
    <property type="match status" value="1"/>
</dbReference>
<evidence type="ECO:0000256" key="1">
    <source>
        <dbReference type="ARBA" id="ARBA00022801"/>
    </source>
</evidence>
<dbReference type="InterPro" id="IPR052016">
    <property type="entry name" value="Bact_Sigma-Reg"/>
</dbReference>